<dbReference type="InterPro" id="IPR033316">
    <property type="entry name" value="RBBP8-like"/>
</dbReference>
<dbReference type="OrthoDB" id="5801062at2759"/>
<evidence type="ECO:0000256" key="1">
    <source>
        <dbReference type="ARBA" id="ARBA00004123"/>
    </source>
</evidence>
<reference evidence="6" key="1">
    <citation type="journal article" date="2020" name="Stud. Mycol.">
        <title>101 Dothideomycetes genomes: a test case for predicting lifestyles and emergence of pathogens.</title>
        <authorList>
            <person name="Haridas S."/>
            <person name="Albert R."/>
            <person name="Binder M."/>
            <person name="Bloem J."/>
            <person name="Labutti K."/>
            <person name="Salamov A."/>
            <person name="Andreopoulos B."/>
            <person name="Baker S."/>
            <person name="Barry K."/>
            <person name="Bills G."/>
            <person name="Bluhm B."/>
            <person name="Cannon C."/>
            <person name="Castanera R."/>
            <person name="Culley D."/>
            <person name="Daum C."/>
            <person name="Ezra D."/>
            <person name="Gonzalez J."/>
            <person name="Henrissat B."/>
            <person name="Kuo A."/>
            <person name="Liang C."/>
            <person name="Lipzen A."/>
            <person name="Lutzoni F."/>
            <person name="Magnuson J."/>
            <person name="Mondo S."/>
            <person name="Nolan M."/>
            <person name="Ohm R."/>
            <person name="Pangilinan J."/>
            <person name="Park H.-J."/>
            <person name="Ramirez L."/>
            <person name="Alfaro M."/>
            <person name="Sun H."/>
            <person name="Tritt A."/>
            <person name="Yoshinaga Y."/>
            <person name="Zwiers L.-H."/>
            <person name="Turgeon B."/>
            <person name="Goodwin S."/>
            <person name="Spatafora J."/>
            <person name="Crous P."/>
            <person name="Grigoriev I."/>
        </authorList>
    </citation>
    <scope>NUCLEOTIDE SEQUENCE</scope>
    <source>
        <strain evidence="6">CBS 113818</strain>
    </source>
</reference>
<protein>
    <submittedName>
        <fullName evidence="6">SAE2-domain-containing protein</fullName>
    </submittedName>
</protein>
<dbReference type="GO" id="GO:0003684">
    <property type="term" value="F:damaged DNA binding"/>
    <property type="evidence" value="ECO:0007669"/>
    <property type="project" value="TreeGrafter"/>
</dbReference>
<keyword evidence="3" id="KW-0539">Nucleus</keyword>
<feature type="region of interest" description="Disordered" evidence="4">
    <location>
        <begin position="508"/>
        <end position="593"/>
    </location>
</feature>
<feature type="region of interest" description="Disordered" evidence="4">
    <location>
        <begin position="222"/>
        <end position="253"/>
    </location>
</feature>
<keyword evidence="2" id="KW-0227">DNA damage</keyword>
<gene>
    <name evidence="6" type="ORF">CC86DRAFT_446173</name>
</gene>
<evidence type="ECO:0000256" key="3">
    <source>
        <dbReference type="ARBA" id="ARBA00023242"/>
    </source>
</evidence>
<evidence type="ECO:0000259" key="5">
    <source>
        <dbReference type="Pfam" id="PF08573"/>
    </source>
</evidence>
<evidence type="ECO:0000256" key="2">
    <source>
        <dbReference type="ARBA" id="ARBA00022763"/>
    </source>
</evidence>
<evidence type="ECO:0000256" key="4">
    <source>
        <dbReference type="SAM" id="MobiDB-lite"/>
    </source>
</evidence>
<name>A0A6A6ZZG1_9PLEO</name>
<dbReference type="EMBL" id="MU006226">
    <property type="protein sequence ID" value="KAF2826452.1"/>
    <property type="molecule type" value="Genomic_DNA"/>
</dbReference>
<proteinExistence type="predicted"/>
<evidence type="ECO:0000313" key="6">
    <source>
        <dbReference type="EMBL" id="KAF2826452.1"/>
    </source>
</evidence>
<feature type="region of interest" description="Disordered" evidence="4">
    <location>
        <begin position="428"/>
        <end position="468"/>
    </location>
</feature>
<feature type="compositionally biased region" description="Basic and acidic residues" evidence="4">
    <location>
        <begin position="746"/>
        <end position="760"/>
    </location>
</feature>
<dbReference type="Pfam" id="PF08573">
    <property type="entry name" value="SAE2"/>
    <property type="match status" value="1"/>
</dbReference>
<dbReference type="AlphaFoldDB" id="A0A6A6ZZG1"/>
<dbReference type="Proteomes" id="UP000799424">
    <property type="component" value="Unassembled WGS sequence"/>
</dbReference>
<feature type="region of interest" description="Disordered" evidence="4">
    <location>
        <begin position="127"/>
        <end position="192"/>
    </location>
</feature>
<dbReference type="PANTHER" id="PTHR15107:SF0">
    <property type="entry name" value="DNA ENDONUCLEASE ACTIVATOR CTP1 C-TERMINAL DOMAIN-CONTAINING PROTEIN"/>
    <property type="match status" value="1"/>
</dbReference>
<accession>A0A6A6ZZG1</accession>
<feature type="compositionally biased region" description="Basic and acidic residues" evidence="4">
    <location>
        <begin position="447"/>
        <end position="468"/>
    </location>
</feature>
<evidence type="ECO:0000313" key="7">
    <source>
        <dbReference type="Proteomes" id="UP000799424"/>
    </source>
</evidence>
<feature type="region of interest" description="Disordered" evidence="4">
    <location>
        <begin position="55"/>
        <end position="79"/>
    </location>
</feature>
<feature type="domain" description="DNA endonuclease activator Ctp1 C-terminal" evidence="5">
    <location>
        <begin position="635"/>
        <end position="744"/>
    </location>
</feature>
<feature type="region of interest" description="Disordered" evidence="4">
    <location>
        <begin position="337"/>
        <end position="411"/>
    </location>
</feature>
<sequence>MADFTAWSEKNKALWTRVYDEVIAPEMEDEWRKRDEAHERELKQKEENRQILHKRMEEEMVKNSHLVSENDQLKSKLERSPITRVLEDIPDHEEEAAEDHADLADKYNELRKKFQDLEQQVKYLKRKNNTVMQKNKDMKESVRAWQEYADRQSGKQRPKNESKTEDDQPRLSAVPQIEDTRPHMPSSPRSVATFRTPLFPANQGRSSPAPIVALAQPETEWGDAQPFKGFHSEFGPGNEARSGSLTPKPTDLVRSSEEQRLGINGSPLLEVTSNTTTNGYAGRQLHSYLQTNNPSSSQTTVEEADPFTGHTQSAIVADDNDMPQFVSARSVNKRKRALSSKIEVHGDRSDGTPIKPYRVKEEPGSSPPNIHSLLRKDTIDLDAPGSGLLRTPRHPRHQRSSSAPFSQRVKPENEYIAPAVLEESGAASADIRALSEPSDSTDNANDILRHLDPNTVAEPRENLSNKRIKLGDAWDQNAHRMFSESGEEPPPTDEDELRLPPSAARAKLNRRLHGSPGSPLASTSVHKRSMPGFAKTKVEQSRTPPQSSTRSTNTPLLGSRLREPPNPPLFTAPTIPATDDRPQWKMKAPETGPVTRKTLASLSKKQDRLRLRPVEELKPQDFKVNPAYNQGYTYAFSETVRKRGDRACLPGCTNLQCCGSTFRSFAEVQAPLPLSQEEALLEDYLGEAYDNTSLTQMASEERQELVLQARTAKMAKESGKHREAYERRRTPPGFWRVDFASTQEEQQDREKGRELQKDLVRERRREALRKGGKWIFRDE</sequence>
<comment type="subcellular location">
    <subcellularLocation>
        <location evidence="1">Nucleus</location>
    </subcellularLocation>
</comment>
<organism evidence="6 7">
    <name type="scientific">Ophiobolus disseminans</name>
    <dbReference type="NCBI Taxonomy" id="1469910"/>
    <lineage>
        <taxon>Eukaryota</taxon>
        <taxon>Fungi</taxon>
        <taxon>Dikarya</taxon>
        <taxon>Ascomycota</taxon>
        <taxon>Pezizomycotina</taxon>
        <taxon>Dothideomycetes</taxon>
        <taxon>Pleosporomycetidae</taxon>
        <taxon>Pleosporales</taxon>
        <taxon>Pleosporineae</taxon>
        <taxon>Phaeosphaeriaceae</taxon>
        <taxon>Ophiobolus</taxon>
    </lineage>
</organism>
<dbReference type="PANTHER" id="PTHR15107">
    <property type="entry name" value="RETINOBLASTOMA BINDING PROTEIN 8"/>
    <property type="match status" value="1"/>
</dbReference>
<feature type="region of interest" description="Disordered" evidence="4">
    <location>
        <begin position="736"/>
        <end position="760"/>
    </location>
</feature>
<dbReference type="GO" id="GO:0005634">
    <property type="term" value="C:nucleus"/>
    <property type="evidence" value="ECO:0007669"/>
    <property type="project" value="UniProtKB-SubCell"/>
</dbReference>
<dbReference type="InterPro" id="IPR013882">
    <property type="entry name" value="Ctp1_C"/>
</dbReference>
<feature type="compositionally biased region" description="Basic and acidic residues" evidence="4">
    <location>
        <begin position="134"/>
        <end position="169"/>
    </location>
</feature>
<feature type="compositionally biased region" description="Low complexity" evidence="4">
    <location>
        <begin position="541"/>
        <end position="555"/>
    </location>
</feature>
<dbReference type="GO" id="GO:0010792">
    <property type="term" value="P:DNA double-strand break processing involved in repair via single-strand annealing"/>
    <property type="evidence" value="ECO:0007669"/>
    <property type="project" value="TreeGrafter"/>
</dbReference>
<keyword evidence="7" id="KW-1185">Reference proteome</keyword>